<reference evidence="6 7" key="1">
    <citation type="submission" date="2018-06" db="EMBL/GenBank/DDBJ databases">
        <authorList>
            <consortium name="Pathogen Informatics"/>
            <person name="Doyle S."/>
        </authorList>
    </citation>
    <scope>NUCLEOTIDE SEQUENCE [LARGE SCALE GENOMIC DNA]</scope>
    <source>
        <strain evidence="6 7">NCTC10738</strain>
    </source>
</reference>
<dbReference type="InterPro" id="IPR011701">
    <property type="entry name" value="MFS"/>
</dbReference>
<keyword evidence="7" id="KW-1185">Reference proteome</keyword>
<dbReference type="RefSeq" id="WP_109248201.1">
    <property type="nucleotide sequence ID" value="NZ_AP024609.1"/>
</dbReference>
<gene>
    <name evidence="6" type="ORF">NCTC10738_00540</name>
</gene>
<evidence type="ECO:0000259" key="5">
    <source>
        <dbReference type="PROSITE" id="PS50850"/>
    </source>
</evidence>
<dbReference type="InterPro" id="IPR020846">
    <property type="entry name" value="MFS_dom"/>
</dbReference>
<dbReference type="Pfam" id="PF07690">
    <property type="entry name" value="MFS_1"/>
    <property type="match status" value="1"/>
</dbReference>
<feature type="transmembrane region" description="Helical" evidence="4">
    <location>
        <begin position="364"/>
        <end position="383"/>
    </location>
</feature>
<evidence type="ECO:0000256" key="1">
    <source>
        <dbReference type="ARBA" id="ARBA00022692"/>
    </source>
</evidence>
<sequence length="396" mass="42585">MPLNVWVLMLAQAFAMSATPIMVLLGGIIGAELSPVPSLSTLPIAMMVVGVAVAIVPINILMQRLGRRRVFIGGALLTSVAGAMAALSVWYAQFWGFCGSGLLLGCGGAIIQQYRFAAMESVVPTLSAKAASRVLLGGLLAAFLGPELALLAKDILPVTYTGAFLMVTLVGVLALACLLFYQDEGSVLKASKVESMDIRPLPIILRQSRLWVACGAAVIGYALMSFIMTATPVHMHHIEHHSLEDTKWVIQSHVIAMYLPSLISGYLIARLGHTRIMLAGLALYCLTLALALAGRDLLNYWSALVMLGVGWNFLFVAGTSLLPGCYRPEERFTVQSFNDSLVFGSQSLASLGAGWVIYQLGWQLLLVICIPAIATQLILIAWWKLSKSKALQITEP</sequence>
<dbReference type="GO" id="GO:0022857">
    <property type="term" value="F:transmembrane transporter activity"/>
    <property type="evidence" value="ECO:0007669"/>
    <property type="project" value="InterPro"/>
</dbReference>
<feature type="transmembrane region" description="Helical" evidence="4">
    <location>
        <begin position="210"/>
        <end position="228"/>
    </location>
</feature>
<feature type="domain" description="Major facilitator superfamily (MFS) profile" evidence="5">
    <location>
        <begin position="169"/>
        <end position="396"/>
    </location>
</feature>
<feature type="transmembrane region" description="Helical" evidence="4">
    <location>
        <begin position="134"/>
        <end position="152"/>
    </location>
</feature>
<dbReference type="PROSITE" id="PS50850">
    <property type="entry name" value="MFS"/>
    <property type="match status" value="1"/>
</dbReference>
<dbReference type="EMBL" id="UGYO01000001">
    <property type="protein sequence ID" value="SUI50655.1"/>
    <property type="molecule type" value="Genomic_DNA"/>
</dbReference>
<dbReference type="SUPFAM" id="SSF103473">
    <property type="entry name" value="MFS general substrate transporter"/>
    <property type="match status" value="1"/>
</dbReference>
<keyword evidence="3 4" id="KW-0472">Membrane</keyword>
<dbReference type="AlphaFoldDB" id="A0A379YWU5"/>
<dbReference type="PANTHER" id="PTHR23534">
    <property type="entry name" value="MFS PERMEASE"/>
    <property type="match status" value="1"/>
</dbReference>
<dbReference type="Proteomes" id="UP000254069">
    <property type="component" value="Unassembled WGS sequence"/>
</dbReference>
<dbReference type="InterPro" id="IPR036259">
    <property type="entry name" value="MFS_trans_sf"/>
</dbReference>
<dbReference type="KEGG" id="salg:BS332_12565"/>
<feature type="transmembrane region" description="Helical" evidence="4">
    <location>
        <begin position="7"/>
        <end position="29"/>
    </location>
</feature>
<evidence type="ECO:0000256" key="2">
    <source>
        <dbReference type="ARBA" id="ARBA00022989"/>
    </source>
</evidence>
<protein>
    <submittedName>
        <fullName evidence="6">Arabinose efflux permease</fullName>
    </submittedName>
</protein>
<feature type="transmembrane region" description="Helical" evidence="4">
    <location>
        <begin position="41"/>
        <end position="62"/>
    </location>
</feature>
<proteinExistence type="predicted"/>
<evidence type="ECO:0000256" key="4">
    <source>
        <dbReference type="SAM" id="Phobius"/>
    </source>
</evidence>
<name>A0A379YWU5_9GAMM</name>
<evidence type="ECO:0000313" key="6">
    <source>
        <dbReference type="EMBL" id="SUI50655.1"/>
    </source>
</evidence>
<feature type="transmembrane region" description="Helical" evidence="4">
    <location>
        <begin position="248"/>
        <end position="269"/>
    </location>
</feature>
<keyword evidence="2 4" id="KW-1133">Transmembrane helix</keyword>
<accession>A0A379YWU5</accession>
<feature type="transmembrane region" description="Helical" evidence="4">
    <location>
        <begin position="158"/>
        <end position="181"/>
    </location>
</feature>
<evidence type="ECO:0000313" key="7">
    <source>
        <dbReference type="Proteomes" id="UP000254069"/>
    </source>
</evidence>
<feature type="transmembrane region" description="Helical" evidence="4">
    <location>
        <begin position="276"/>
        <end position="294"/>
    </location>
</feature>
<dbReference type="Gene3D" id="1.20.1250.20">
    <property type="entry name" value="MFS general substrate transporter like domains"/>
    <property type="match status" value="1"/>
</dbReference>
<evidence type="ECO:0000256" key="3">
    <source>
        <dbReference type="ARBA" id="ARBA00023136"/>
    </source>
</evidence>
<organism evidence="6 7">
    <name type="scientific">Shewanella algae</name>
    <dbReference type="NCBI Taxonomy" id="38313"/>
    <lineage>
        <taxon>Bacteria</taxon>
        <taxon>Pseudomonadati</taxon>
        <taxon>Pseudomonadota</taxon>
        <taxon>Gammaproteobacteria</taxon>
        <taxon>Alteromonadales</taxon>
        <taxon>Shewanellaceae</taxon>
        <taxon>Shewanella</taxon>
    </lineage>
</organism>
<feature type="transmembrane region" description="Helical" evidence="4">
    <location>
        <begin position="94"/>
        <end position="114"/>
    </location>
</feature>
<feature type="transmembrane region" description="Helical" evidence="4">
    <location>
        <begin position="300"/>
        <end position="325"/>
    </location>
</feature>
<keyword evidence="1 4" id="KW-0812">Transmembrane</keyword>
<feature type="transmembrane region" description="Helical" evidence="4">
    <location>
        <begin position="69"/>
        <end position="88"/>
    </location>
</feature>
<dbReference type="PANTHER" id="PTHR23534:SF1">
    <property type="entry name" value="MAJOR FACILITATOR SUPERFAMILY PROTEIN"/>
    <property type="match status" value="1"/>
</dbReference>